<evidence type="ECO:0000313" key="4">
    <source>
        <dbReference type="Proteomes" id="UP000449710"/>
    </source>
</evidence>
<dbReference type="InterPro" id="IPR050275">
    <property type="entry name" value="PGM_Phosphatase"/>
</dbReference>
<dbReference type="Pfam" id="PF00300">
    <property type="entry name" value="His_Phos_1"/>
    <property type="match status" value="1"/>
</dbReference>
<evidence type="ECO:0000313" key="3">
    <source>
        <dbReference type="EMBL" id="NBG88660.1"/>
    </source>
</evidence>
<dbReference type="PANTHER" id="PTHR48100:SF59">
    <property type="entry name" value="ADENOSYLCOBALAMIN_ALPHA-RIBAZOLE PHOSPHATASE"/>
    <property type="match status" value="1"/>
</dbReference>
<protein>
    <submittedName>
        <fullName evidence="3">Histidine phosphatase family protein</fullName>
    </submittedName>
</protein>
<feature type="binding site" evidence="2">
    <location>
        <position position="58"/>
    </location>
    <ligand>
        <name>substrate</name>
    </ligand>
</feature>
<dbReference type="PANTHER" id="PTHR48100">
    <property type="entry name" value="BROAD-SPECIFICITY PHOSPHATASE YOR283W-RELATED"/>
    <property type="match status" value="1"/>
</dbReference>
<dbReference type="PIRSF" id="PIRSF000709">
    <property type="entry name" value="6PFK_2-Ptase"/>
    <property type="match status" value="1"/>
</dbReference>
<dbReference type="Gene3D" id="3.40.50.1240">
    <property type="entry name" value="Phosphoglycerate mutase-like"/>
    <property type="match status" value="1"/>
</dbReference>
<name>A0AA43XKP6_9CLOT</name>
<gene>
    <name evidence="3" type="ORF">ISALK_09115</name>
</gene>
<dbReference type="RefSeq" id="WP_160721493.1">
    <property type="nucleotide sequence ID" value="NZ_SUMG01000010.1"/>
</dbReference>
<dbReference type="AlphaFoldDB" id="A0AA43XKP6"/>
<evidence type="ECO:0000256" key="2">
    <source>
        <dbReference type="PIRSR" id="PIRSR613078-2"/>
    </source>
</evidence>
<dbReference type="SMART" id="SM00855">
    <property type="entry name" value="PGAM"/>
    <property type="match status" value="1"/>
</dbReference>
<sequence>MKLILIRHGESEADLLKVHEGRADFSLTDRGKGQARLLSKWLAAKEDFDFLLSSPLKRAKETAQFISKETGKPIILAEELMEWDNGLLAGLPREEAAKKYPLPKGGRKPHHTNGGTESMINFRARAETFLSELKEEYPKDAQLCIISHGGMINMLYRSLLNLSMQTEQSIRCGDTSIHKFILKEDKCDIEYINRLEHLSELL</sequence>
<evidence type="ECO:0000256" key="1">
    <source>
        <dbReference type="PIRSR" id="PIRSR613078-1"/>
    </source>
</evidence>
<organism evidence="3 4">
    <name type="scientific">Isachenkonia alkalipeptolytica</name>
    <dbReference type="NCBI Taxonomy" id="2565777"/>
    <lineage>
        <taxon>Bacteria</taxon>
        <taxon>Bacillati</taxon>
        <taxon>Bacillota</taxon>
        <taxon>Clostridia</taxon>
        <taxon>Eubacteriales</taxon>
        <taxon>Clostridiaceae</taxon>
        <taxon>Isachenkonia</taxon>
    </lineage>
</organism>
<dbReference type="GO" id="GO:0005737">
    <property type="term" value="C:cytoplasm"/>
    <property type="evidence" value="ECO:0007669"/>
    <property type="project" value="TreeGrafter"/>
</dbReference>
<feature type="active site" description="Tele-phosphohistidine intermediate" evidence="1">
    <location>
        <position position="8"/>
    </location>
</feature>
<accession>A0AA43XKP6</accession>
<dbReference type="GO" id="GO:0016791">
    <property type="term" value="F:phosphatase activity"/>
    <property type="evidence" value="ECO:0007669"/>
    <property type="project" value="TreeGrafter"/>
</dbReference>
<dbReference type="InterPro" id="IPR013078">
    <property type="entry name" value="His_Pase_superF_clade-1"/>
</dbReference>
<dbReference type="Proteomes" id="UP000449710">
    <property type="component" value="Unassembled WGS sequence"/>
</dbReference>
<dbReference type="InterPro" id="IPR029033">
    <property type="entry name" value="His_PPase_superfam"/>
</dbReference>
<feature type="active site" description="Proton donor/acceptor" evidence="1">
    <location>
        <position position="82"/>
    </location>
</feature>
<dbReference type="EMBL" id="SUMG01000010">
    <property type="protein sequence ID" value="NBG88660.1"/>
    <property type="molecule type" value="Genomic_DNA"/>
</dbReference>
<comment type="caution">
    <text evidence="3">The sequence shown here is derived from an EMBL/GenBank/DDBJ whole genome shotgun (WGS) entry which is preliminary data.</text>
</comment>
<reference evidence="3 4" key="1">
    <citation type="submission" date="2019-04" db="EMBL/GenBank/DDBJ databases">
        <title>Isachenkonia alkalipeptolytica gen. nov. sp. nov. a new anaerobic, alkiliphilic organothrophic bacterium capable to reduce synthesized ferrihydrite isolated from a soda lake.</title>
        <authorList>
            <person name="Toshchakov S.V."/>
            <person name="Zavarzina D.G."/>
            <person name="Zhilina T.N."/>
            <person name="Kostrikina N.A."/>
            <person name="Kublanov I.V."/>
        </authorList>
    </citation>
    <scope>NUCLEOTIDE SEQUENCE [LARGE SCALE GENOMIC DNA]</scope>
    <source>
        <strain evidence="3 4">Z-1701</strain>
    </source>
</reference>
<dbReference type="CDD" id="cd07067">
    <property type="entry name" value="HP_PGM_like"/>
    <property type="match status" value="1"/>
</dbReference>
<dbReference type="SUPFAM" id="SSF53254">
    <property type="entry name" value="Phosphoglycerate mutase-like"/>
    <property type="match status" value="1"/>
</dbReference>
<keyword evidence="4" id="KW-1185">Reference proteome</keyword>
<proteinExistence type="predicted"/>